<protein>
    <recommendedName>
        <fullName evidence="1">Transcription regulator HTH AraC N-terminal domain-containing protein</fullName>
    </recommendedName>
</protein>
<evidence type="ECO:0000313" key="2">
    <source>
        <dbReference type="EMBL" id="RMU37365.1"/>
    </source>
</evidence>
<sequence>MACINSITAASEQTPYLSIVLKLDLSMLNEVIQTQAPLK</sequence>
<feature type="domain" description="Transcription regulator HTH AraC N-terminal" evidence="1">
    <location>
        <begin position="6"/>
        <end position="35"/>
    </location>
</feature>
<proteinExistence type="predicted"/>
<dbReference type="Proteomes" id="UP000281514">
    <property type="component" value="Unassembled WGS sequence"/>
</dbReference>
<dbReference type="AlphaFoldDB" id="A0A3M5TUU2"/>
<organism evidence="2 3">
    <name type="scientific">Pseudomonas avellanae</name>
    <dbReference type="NCBI Taxonomy" id="46257"/>
    <lineage>
        <taxon>Bacteria</taxon>
        <taxon>Pseudomonadati</taxon>
        <taxon>Pseudomonadota</taxon>
        <taxon>Gammaproteobacteria</taxon>
        <taxon>Pseudomonadales</taxon>
        <taxon>Pseudomonadaceae</taxon>
        <taxon>Pseudomonas</taxon>
    </lineage>
</organism>
<evidence type="ECO:0000259" key="1">
    <source>
        <dbReference type="Pfam" id="PF06719"/>
    </source>
</evidence>
<dbReference type="EMBL" id="RBTX01000202">
    <property type="protein sequence ID" value="RMU37365.1"/>
    <property type="molecule type" value="Genomic_DNA"/>
</dbReference>
<evidence type="ECO:0000313" key="3">
    <source>
        <dbReference type="Proteomes" id="UP000281514"/>
    </source>
</evidence>
<accession>A0A3M5TUU2</accession>
<dbReference type="Pfam" id="PF06719">
    <property type="entry name" value="AraC_N"/>
    <property type="match status" value="1"/>
</dbReference>
<comment type="caution">
    <text evidence="2">The sequence shown here is derived from an EMBL/GenBank/DDBJ whole genome shotgun (WGS) entry which is preliminary data.</text>
</comment>
<reference evidence="2 3" key="1">
    <citation type="submission" date="2018-08" db="EMBL/GenBank/DDBJ databases">
        <title>Recombination of ecologically and evolutionarily significant loci maintains genetic cohesion in the Pseudomonas syringae species complex.</title>
        <authorList>
            <person name="Dillon M."/>
            <person name="Thakur S."/>
            <person name="Almeida R.N.D."/>
            <person name="Weir B.S."/>
            <person name="Guttman D.S."/>
        </authorList>
    </citation>
    <scope>NUCLEOTIDE SEQUENCE [LARGE SCALE GENOMIC DNA]</scope>
    <source>
        <strain evidence="2 3">ICMP 9749</strain>
    </source>
</reference>
<name>A0A3M5TUU2_9PSED</name>
<gene>
    <name evidence="2" type="ORF">ALP32_03703</name>
</gene>
<dbReference type="InterPro" id="IPR009594">
    <property type="entry name" value="Tscrpt_reg_HTH_AraC_N"/>
</dbReference>